<dbReference type="InterPro" id="IPR051910">
    <property type="entry name" value="ComF/GntX_DNA_util-trans"/>
</dbReference>
<dbReference type="InterPro" id="IPR000836">
    <property type="entry name" value="PRTase_dom"/>
</dbReference>
<comment type="caution">
    <text evidence="3">The sequence shown here is derived from an EMBL/GenBank/DDBJ whole genome shotgun (WGS) entry which is preliminary data.</text>
</comment>
<evidence type="ECO:0000313" key="3">
    <source>
        <dbReference type="EMBL" id="OGL98629.1"/>
    </source>
</evidence>
<feature type="domain" description="Phosphoribosyltransferase" evidence="2">
    <location>
        <begin position="141"/>
        <end position="225"/>
    </location>
</feature>
<evidence type="ECO:0000313" key="4">
    <source>
        <dbReference type="Proteomes" id="UP000176501"/>
    </source>
</evidence>
<dbReference type="Proteomes" id="UP000176501">
    <property type="component" value="Unassembled WGS sequence"/>
</dbReference>
<comment type="similarity">
    <text evidence="1">Belongs to the ComF/GntX family.</text>
</comment>
<dbReference type="SUPFAM" id="SSF53271">
    <property type="entry name" value="PRTase-like"/>
    <property type="match status" value="1"/>
</dbReference>
<evidence type="ECO:0000256" key="1">
    <source>
        <dbReference type="ARBA" id="ARBA00008007"/>
    </source>
</evidence>
<dbReference type="Pfam" id="PF00156">
    <property type="entry name" value="Pribosyltran"/>
    <property type="match status" value="1"/>
</dbReference>
<dbReference type="Gene3D" id="3.40.50.2020">
    <property type="match status" value="1"/>
</dbReference>
<proteinExistence type="inferred from homology"/>
<accession>A0A1F7W771</accession>
<protein>
    <recommendedName>
        <fullName evidence="2">Phosphoribosyltransferase domain-containing protein</fullName>
    </recommendedName>
</protein>
<dbReference type="AlphaFoldDB" id="A0A1F7W771"/>
<dbReference type="PANTHER" id="PTHR47505">
    <property type="entry name" value="DNA UTILIZATION PROTEIN YHGH"/>
    <property type="match status" value="1"/>
</dbReference>
<dbReference type="PANTHER" id="PTHR47505:SF1">
    <property type="entry name" value="DNA UTILIZATION PROTEIN YHGH"/>
    <property type="match status" value="1"/>
</dbReference>
<organism evidence="3 4">
    <name type="scientific">Candidatus Uhrbacteria bacterium RIFOXYB2_FULL_57_15</name>
    <dbReference type="NCBI Taxonomy" id="1802422"/>
    <lineage>
        <taxon>Bacteria</taxon>
        <taxon>Candidatus Uhriibacteriota</taxon>
    </lineage>
</organism>
<reference evidence="3 4" key="1">
    <citation type="journal article" date="2016" name="Nat. Commun.">
        <title>Thousands of microbial genomes shed light on interconnected biogeochemical processes in an aquifer system.</title>
        <authorList>
            <person name="Anantharaman K."/>
            <person name="Brown C.T."/>
            <person name="Hug L.A."/>
            <person name="Sharon I."/>
            <person name="Castelle C.J."/>
            <person name="Probst A.J."/>
            <person name="Thomas B.C."/>
            <person name="Singh A."/>
            <person name="Wilkins M.J."/>
            <person name="Karaoz U."/>
            <person name="Brodie E.L."/>
            <person name="Williams K.H."/>
            <person name="Hubbard S.S."/>
            <person name="Banfield J.F."/>
        </authorList>
    </citation>
    <scope>NUCLEOTIDE SEQUENCE [LARGE SCALE GENOMIC DNA]</scope>
</reference>
<sequence length="236" mass="25601">MESFVGQLALDALDLVFPRFCLRCGVEGTAWCEGCAASFAPFPPVARCPFCETTGSWRTCADCRDETYLDGLTAIAPYGNAIVREALTTWKYHGDPEMGRVVDLWIRQVVGSRDAFVFPSGATVTHLPLHASRRRHRGFDQAEEVARSLASTLDVASRALLVRTHATSSQAKRASAERMVGDLDDLFRATGEVPRKVILCDDVCTSGATMDAAAKAFKEAGAEIVWGFSVARGSHP</sequence>
<name>A0A1F7W771_9BACT</name>
<evidence type="ECO:0000259" key="2">
    <source>
        <dbReference type="Pfam" id="PF00156"/>
    </source>
</evidence>
<dbReference type="InterPro" id="IPR029057">
    <property type="entry name" value="PRTase-like"/>
</dbReference>
<dbReference type="CDD" id="cd06223">
    <property type="entry name" value="PRTases_typeI"/>
    <property type="match status" value="1"/>
</dbReference>
<gene>
    <name evidence="3" type="ORF">A2304_02895</name>
</gene>
<dbReference type="EMBL" id="MGFE01000017">
    <property type="protein sequence ID" value="OGL98629.1"/>
    <property type="molecule type" value="Genomic_DNA"/>
</dbReference>